<comment type="caution">
    <text evidence="2">The sequence shown here is derived from an EMBL/GenBank/DDBJ whole genome shotgun (WGS) entry which is preliminary data.</text>
</comment>
<dbReference type="GO" id="GO:0030288">
    <property type="term" value="C:outer membrane-bounded periplasmic space"/>
    <property type="evidence" value="ECO:0007669"/>
    <property type="project" value="InterPro"/>
</dbReference>
<evidence type="ECO:0000256" key="1">
    <source>
        <dbReference type="ARBA" id="ARBA00022729"/>
    </source>
</evidence>
<dbReference type="CDD" id="cd13671">
    <property type="entry name" value="PBP2_TRAP_SBP_like_3"/>
    <property type="match status" value="1"/>
</dbReference>
<dbReference type="AlphaFoldDB" id="A0A2N6SLF1"/>
<name>A0A2N6SLF1_9LACT</name>
<evidence type="ECO:0000313" key="2">
    <source>
        <dbReference type="EMBL" id="PMC57908.1"/>
    </source>
</evidence>
<sequence>MFKRLIKCVLAMSVLMIFGGTNVVYAKEIIRIGHNQSSNHPTHIGMEAFKEYIEGELGDKYEVQIFPSELLGTQTNMVQLTQTGAIEMTVASNSIMETFNPDFQIFNLPYLFESPEIYHAVMNDDAIVGPIFTGTRDSGFIVVAWLDAGTRNFYLTDHFVDQPEDLRGMKVRVQQSPTNVRMMELLGGSATPMGFGEVYTAMQAGVIDGAENNELALTENGHGDVAKYYSYTLHQMIPDEVIASVKFLDKLSEEEREIFEKGFLILQKTQQESWQEKVKEAKDHAENAMKVEFSYPDIAPFREAVLPLHQEVLDKNPSLRQVYEQIEQKAEAVEKEQNND</sequence>
<gene>
    <name evidence="2" type="ORF">CJ205_07205</name>
</gene>
<organism evidence="2 3">
    <name type="scientific">Dolosicoccus paucivorans</name>
    <dbReference type="NCBI Taxonomy" id="84521"/>
    <lineage>
        <taxon>Bacteria</taxon>
        <taxon>Bacillati</taxon>
        <taxon>Bacillota</taxon>
        <taxon>Bacilli</taxon>
        <taxon>Lactobacillales</taxon>
        <taxon>Aerococcaceae</taxon>
        <taxon>Dolosicoccus</taxon>
    </lineage>
</organism>
<keyword evidence="3" id="KW-1185">Reference proteome</keyword>
<dbReference type="Pfam" id="PF03480">
    <property type="entry name" value="DctP"/>
    <property type="match status" value="1"/>
</dbReference>
<keyword evidence="1" id="KW-0732">Signal</keyword>
<proteinExistence type="predicted"/>
<dbReference type="EMBL" id="PNHE01000036">
    <property type="protein sequence ID" value="PMC57908.1"/>
    <property type="molecule type" value="Genomic_DNA"/>
</dbReference>
<dbReference type="GO" id="GO:0055085">
    <property type="term" value="P:transmembrane transport"/>
    <property type="evidence" value="ECO:0007669"/>
    <property type="project" value="InterPro"/>
</dbReference>
<dbReference type="Gene3D" id="3.40.190.170">
    <property type="entry name" value="Bacterial extracellular solute-binding protein, family 7"/>
    <property type="match status" value="1"/>
</dbReference>
<dbReference type="Proteomes" id="UP000235682">
    <property type="component" value="Unassembled WGS sequence"/>
</dbReference>
<dbReference type="InterPro" id="IPR018389">
    <property type="entry name" value="DctP_fam"/>
</dbReference>
<dbReference type="PANTHER" id="PTHR33376:SF2">
    <property type="entry name" value="DICARBOXYLATE-BINDING PERIPLASMIC PROTEIN"/>
    <property type="match status" value="1"/>
</dbReference>
<dbReference type="InterPro" id="IPR004682">
    <property type="entry name" value="TRAP_DctP"/>
</dbReference>
<accession>A0A2N6SLF1</accession>
<dbReference type="PANTHER" id="PTHR33376">
    <property type="match status" value="1"/>
</dbReference>
<dbReference type="InterPro" id="IPR038404">
    <property type="entry name" value="TRAP_DctP_sf"/>
</dbReference>
<dbReference type="NCBIfam" id="NF037995">
    <property type="entry name" value="TRAP_S1"/>
    <property type="match status" value="1"/>
</dbReference>
<dbReference type="PIRSF" id="PIRSF006470">
    <property type="entry name" value="DctB"/>
    <property type="match status" value="1"/>
</dbReference>
<reference evidence="2 3" key="1">
    <citation type="submission" date="2017-09" db="EMBL/GenBank/DDBJ databases">
        <title>Bacterial strain isolated from the female urinary microbiota.</title>
        <authorList>
            <person name="Thomas-White K."/>
            <person name="Kumar N."/>
            <person name="Forster S."/>
            <person name="Putonti C."/>
            <person name="Lawley T."/>
            <person name="Wolfe A.J."/>
        </authorList>
    </citation>
    <scope>NUCLEOTIDE SEQUENCE [LARGE SCALE GENOMIC DNA]</scope>
    <source>
        <strain evidence="2 3">UMB0852</strain>
    </source>
</reference>
<evidence type="ECO:0000313" key="3">
    <source>
        <dbReference type="Proteomes" id="UP000235682"/>
    </source>
</evidence>
<dbReference type="GO" id="GO:0030246">
    <property type="term" value="F:carbohydrate binding"/>
    <property type="evidence" value="ECO:0007669"/>
    <property type="project" value="TreeGrafter"/>
</dbReference>
<dbReference type="RefSeq" id="WP_102233378.1">
    <property type="nucleotide sequence ID" value="NZ_PNHE01000036.1"/>
</dbReference>
<protein>
    <submittedName>
        <fullName evidence="2">TRAP transporter substrate-binding protein DctP</fullName>
    </submittedName>
</protein>
<dbReference type="NCBIfam" id="TIGR00787">
    <property type="entry name" value="dctP"/>
    <property type="match status" value="1"/>
</dbReference>